<organism evidence="1 2">
    <name type="scientific">Denitrovibrio acetiphilus (strain DSM 12809 / NBRC 114555 / N2460)</name>
    <dbReference type="NCBI Taxonomy" id="522772"/>
    <lineage>
        <taxon>Bacteria</taxon>
        <taxon>Pseudomonadati</taxon>
        <taxon>Deferribacterota</taxon>
        <taxon>Deferribacteres</taxon>
        <taxon>Deferribacterales</taxon>
        <taxon>Geovibrionaceae</taxon>
        <taxon>Denitrovibrio</taxon>
    </lineage>
</organism>
<dbReference type="InParanoid" id="D4H1K3"/>
<accession>D4H1K3</accession>
<dbReference type="AlphaFoldDB" id="D4H1K3"/>
<dbReference type="EMBL" id="CP001968">
    <property type="protein sequence ID" value="ADD68763.1"/>
    <property type="molecule type" value="Genomic_DNA"/>
</dbReference>
<evidence type="ECO:0000313" key="1">
    <source>
        <dbReference type="EMBL" id="ADD68763.1"/>
    </source>
</evidence>
<sequence length="54" mass="6271">MKNASLSAGLEQAQVDINLGKIGSRYQQNYYIPGKDLINYLHFCPIFYNIRNNY</sequence>
<dbReference type="HOGENOM" id="CLU_3042652_0_0_0"/>
<dbReference type="KEGG" id="dap:Dacet_2000"/>
<evidence type="ECO:0000313" key="2">
    <source>
        <dbReference type="Proteomes" id="UP000002012"/>
    </source>
</evidence>
<proteinExistence type="predicted"/>
<keyword evidence="2" id="KW-1185">Reference proteome</keyword>
<gene>
    <name evidence="1" type="ordered locus">Dacet_2000</name>
</gene>
<dbReference type="PaxDb" id="522772-Dacet_2000"/>
<dbReference type="STRING" id="522772.Dacet_2000"/>
<dbReference type="Proteomes" id="UP000002012">
    <property type="component" value="Chromosome"/>
</dbReference>
<name>D4H1K3_DENA2</name>
<protein>
    <submittedName>
        <fullName evidence="1">Uncharacterized protein</fullName>
    </submittedName>
</protein>
<reference evidence="1 2" key="1">
    <citation type="journal article" date="2010" name="Stand. Genomic Sci.">
        <title>Complete genome sequence of Denitrovibrio acetiphilus type strain (N2460).</title>
        <authorList>
            <person name="Kiss H."/>
            <person name="Lang E."/>
            <person name="Lapidus A."/>
            <person name="Copeland A."/>
            <person name="Nolan M."/>
            <person name="Glavina Del Rio T."/>
            <person name="Chen F."/>
            <person name="Lucas S."/>
            <person name="Tice H."/>
            <person name="Cheng J.F."/>
            <person name="Han C."/>
            <person name="Goodwin L."/>
            <person name="Pitluck S."/>
            <person name="Liolios K."/>
            <person name="Pati A."/>
            <person name="Ivanova N."/>
            <person name="Mavromatis K."/>
            <person name="Chen A."/>
            <person name="Palaniappan K."/>
            <person name="Land M."/>
            <person name="Hauser L."/>
            <person name="Chang Y.J."/>
            <person name="Jeffries C.D."/>
            <person name="Detter J.C."/>
            <person name="Brettin T."/>
            <person name="Spring S."/>
            <person name="Rohde M."/>
            <person name="Goker M."/>
            <person name="Woyke T."/>
            <person name="Bristow J."/>
            <person name="Eisen J.A."/>
            <person name="Markowitz V."/>
            <person name="Hugenholtz P."/>
            <person name="Kyrpides N.C."/>
            <person name="Klenk H.P."/>
        </authorList>
    </citation>
    <scope>NUCLEOTIDE SEQUENCE [LARGE SCALE GENOMIC DNA]</scope>
    <source>
        <strain evidence="2">DSM 12809 / NBRC 114555 / N2460</strain>
    </source>
</reference>